<protein>
    <submittedName>
        <fullName evidence="7">S1/P1 nuclease</fullName>
    </submittedName>
</protein>
<dbReference type="AlphaFoldDB" id="A0A1J5SYL1"/>
<evidence type="ECO:0000313" key="7">
    <source>
        <dbReference type="EMBL" id="OIR13575.1"/>
    </source>
</evidence>
<proteinExistence type="predicted"/>
<keyword evidence="6" id="KW-0325">Glycoprotein</keyword>
<keyword evidence="5" id="KW-1015">Disulfide bond</keyword>
<dbReference type="GO" id="GO:0006308">
    <property type="term" value="P:DNA catabolic process"/>
    <property type="evidence" value="ECO:0007669"/>
    <property type="project" value="InterPro"/>
</dbReference>
<reference evidence="7" key="1">
    <citation type="submission" date="2016-10" db="EMBL/GenBank/DDBJ databases">
        <title>Sequence of Gallionella enrichment culture.</title>
        <authorList>
            <person name="Poehlein A."/>
            <person name="Muehling M."/>
            <person name="Daniel R."/>
        </authorList>
    </citation>
    <scope>NUCLEOTIDE SEQUENCE</scope>
</reference>
<comment type="caution">
    <text evidence="7">The sequence shown here is derived from an EMBL/GenBank/DDBJ whole genome shotgun (WGS) entry which is preliminary data.</text>
</comment>
<dbReference type="CDD" id="cd11010">
    <property type="entry name" value="S1-P1_nuclease"/>
    <property type="match status" value="1"/>
</dbReference>
<dbReference type="GO" id="GO:0003676">
    <property type="term" value="F:nucleic acid binding"/>
    <property type="evidence" value="ECO:0007669"/>
    <property type="project" value="InterPro"/>
</dbReference>
<gene>
    <name evidence="7" type="ORF">GALL_53930</name>
</gene>
<dbReference type="Pfam" id="PF02265">
    <property type="entry name" value="S1-P1_nuclease"/>
    <property type="match status" value="1"/>
</dbReference>
<dbReference type="GO" id="GO:0016788">
    <property type="term" value="F:hydrolase activity, acting on ester bonds"/>
    <property type="evidence" value="ECO:0007669"/>
    <property type="project" value="InterPro"/>
</dbReference>
<organism evidence="7">
    <name type="scientific">mine drainage metagenome</name>
    <dbReference type="NCBI Taxonomy" id="410659"/>
    <lineage>
        <taxon>unclassified sequences</taxon>
        <taxon>metagenomes</taxon>
        <taxon>ecological metagenomes</taxon>
    </lineage>
</organism>
<evidence type="ECO:0000256" key="6">
    <source>
        <dbReference type="ARBA" id="ARBA00023180"/>
    </source>
</evidence>
<evidence type="ECO:0000256" key="2">
    <source>
        <dbReference type="ARBA" id="ARBA00022723"/>
    </source>
</evidence>
<dbReference type="InterPro" id="IPR003154">
    <property type="entry name" value="S1/P1nuclease"/>
</dbReference>
<evidence type="ECO:0000256" key="3">
    <source>
        <dbReference type="ARBA" id="ARBA00022759"/>
    </source>
</evidence>
<dbReference type="SUPFAM" id="SSF48537">
    <property type="entry name" value="Phospholipase C/P1 nuclease"/>
    <property type="match status" value="1"/>
</dbReference>
<dbReference type="GO" id="GO:0046872">
    <property type="term" value="F:metal ion binding"/>
    <property type="evidence" value="ECO:0007669"/>
    <property type="project" value="UniProtKB-KW"/>
</dbReference>
<dbReference type="PANTHER" id="PTHR33146:SF26">
    <property type="entry name" value="ENDONUCLEASE 4"/>
    <property type="match status" value="1"/>
</dbReference>
<sequence>MKLIDHVLAWTALAIGCTSLTYGYSAPGHRFVGALAEDILRVQSQSANPAEARRARETLERARKLLHGLSFAQASTVPDEIKAWDPKGKFSEHPDRLAAERHWPRKLTADLRRYFEANSDPASGRVHSTYHYTDIPVTPTEHGTYAPGAVGSERYDVVETLHVCEEILRGHGKGGDGRLIPEDVALVLMIHFVGDLHQPLHVGAEYFDSKGDPVMPTRAELASGQVKSDIGANSLEVPASLTPPYNGRPGNLHYVWDGEIPKRAFEAWQQSLGSASDSPESLAGLLANRPAPAGCIPTRYDSSDLMPVWESWANEILPIAEQAHAAFLTPVREVPAREPKVFEGELELKNPREDYDRAEAPVVQAELLKAGWRLAWVLETVLAPETN</sequence>
<dbReference type="InterPro" id="IPR008947">
    <property type="entry name" value="PLipase_C/P1_nuclease_dom_sf"/>
</dbReference>
<evidence type="ECO:0000256" key="4">
    <source>
        <dbReference type="ARBA" id="ARBA00022801"/>
    </source>
</evidence>
<dbReference type="Gene3D" id="1.10.575.10">
    <property type="entry name" value="P1 Nuclease"/>
    <property type="match status" value="1"/>
</dbReference>
<accession>A0A1J5SYL1</accession>
<dbReference type="EMBL" id="MLJW01000014">
    <property type="protein sequence ID" value="OIR13575.1"/>
    <property type="molecule type" value="Genomic_DNA"/>
</dbReference>
<evidence type="ECO:0000256" key="5">
    <source>
        <dbReference type="ARBA" id="ARBA00023157"/>
    </source>
</evidence>
<keyword evidence="2" id="KW-0479">Metal-binding</keyword>
<evidence type="ECO:0000256" key="1">
    <source>
        <dbReference type="ARBA" id="ARBA00022722"/>
    </source>
</evidence>
<keyword evidence="4" id="KW-0378">Hydrolase</keyword>
<name>A0A1J5SYL1_9ZZZZ</name>
<keyword evidence="3" id="KW-0255">Endonuclease</keyword>
<dbReference type="PROSITE" id="PS51257">
    <property type="entry name" value="PROKAR_LIPOPROTEIN"/>
    <property type="match status" value="1"/>
</dbReference>
<dbReference type="GO" id="GO:0004519">
    <property type="term" value="F:endonuclease activity"/>
    <property type="evidence" value="ECO:0007669"/>
    <property type="project" value="UniProtKB-KW"/>
</dbReference>
<dbReference type="PANTHER" id="PTHR33146">
    <property type="entry name" value="ENDONUCLEASE 4"/>
    <property type="match status" value="1"/>
</dbReference>
<keyword evidence="1" id="KW-0540">Nuclease</keyword>